<evidence type="ECO:0000313" key="3">
    <source>
        <dbReference type="EMBL" id="GAA4752034.1"/>
    </source>
</evidence>
<feature type="transmembrane region" description="Helical" evidence="1">
    <location>
        <begin position="39"/>
        <end position="60"/>
    </location>
</feature>
<name>A0ABP8ZBP5_9ACTN</name>
<dbReference type="InterPro" id="IPR018911">
    <property type="entry name" value="Gmad2_Ig-like_dom"/>
</dbReference>
<protein>
    <recommendedName>
        <fullName evidence="2">Bacterial spore germination immunoglobulin-like domain-containing protein</fullName>
    </recommendedName>
</protein>
<evidence type="ECO:0000313" key="4">
    <source>
        <dbReference type="Proteomes" id="UP001499882"/>
    </source>
</evidence>
<dbReference type="Proteomes" id="UP001499882">
    <property type="component" value="Unassembled WGS sequence"/>
</dbReference>
<keyword evidence="1" id="KW-0812">Transmembrane</keyword>
<sequence length="304" mass="32408">MNDLRDLLHDAVADVEPADRLRELRARTADPARAAARPWFWAAGATVLATAAAVAVVAILSNGSDAPRHHHHDMALDPPASTQLVAAYFIGDSADGPRLFREFDEVPVGDPLQAALDRIERPASDPDYSTTWTAGSFGGVTQRDDGIHVEVDDPAAVLPNDLALQQVVYTLQAAASEQLPVWFWREKQRGNAPVTAAPQVDVLNPVSISDPAEGNAYSGSMIARGRAEPSGVLWHLSDSAGRIVRQGVAASSTSGTGLRPWKVTVDLDGLEPGDFTFAVLTTDTITPGQTTFLSSTDTRTISVR</sequence>
<keyword evidence="1" id="KW-0472">Membrane</keyword>
<keyword evidence="4" id="KW-1185">Reference proteome</keyword>
<dbReference type="RefSeq" id="WP_345528923.1">
    <property type="nucleotide sequence ID" value="NZ_BAABKN010000027.1"/>
</dbReference>
<comment type="caution">
    <text evidence="3">The sequence shown here is derived from an EMBL/GenBank/DDBJ whole genome shotgun (WGS) entry which is preliminary data.</text>
</comment>
<dbReference type="Pfam" id="PF10648">
    <property type="entry name" value="Gmad2"/>
    <property type="match status" value="1"/>
</dbReference>
<keyword evidence="1" id="KW-1133">Transmembrane helix</keyword>
<organism evidence="3 4">
    <name type="scientific">Nocardioides endophyticus</name>
    <dbReference type="NCBI Taxonomy" id="1353775"/>
    <lineage>
        <taxon>Bacteria</taxon>
        <taxon>Bacillati</taxon>
        <taxon>Actinomycetota</taxon>
        <taxon>Actinomycetes</taxon>
        <taxon>Propionibacteriales</taxon>
        <taxon>Nocardioidaceae</taxon>
        <taxon>Nocardioides</taxon>
    </lineage>
</organism>
<gene>
    <name evidence="3" type="ORF">GCM10023350_41620</name>
</gene>
<dbReference type="EMBL" id="BAABKN010000027">
    <property type="protein sequence ID" value="GAA4752034.1"/>
    <property type="molecule type" value="Genomic_DNA"/>
</dbReference>
<reference evidence="4" key="1">
    <citation type="journal article" date="2019" name="Int. J. Syst. Evol. Microbiol.">
        <title>The Global Catalogue of Microorganisms (GCM) 10K type strain sequencing project: providing services to taxonomists for standard genome sequencing and annotation.</title>
        <authorList>
            <consortium name="The Broad Institute Genomics Platform"/>
            <consortium name="The Broad Institute Genome Sequencing Center for Infectious Disease"/>
            <person name="Wu L."/>
            <person name="Ma J."/>
        </authorList>
    </citation>
    <scope>NUCLEOTIDE SEQUENCE [LARGE SCALE GENOMIC DNA]</scope>
    <source>
        <strain evidence="4">JCM 18532</strain>
    </source>
</reference>
<evidence type="ECO:0000256" key="1">
    <source>
        <dbReference type="SAM" id="Phobius"/>
    </source>
</evidence>
<evidence type="ECO:0000259" key="2">
    <source>
        <dbReference type="Pfam" id="PF10648"/>
    </source>
</evidence>
<accession>A0ABP8ZBP5</accession>
<proteinExistence type="predicted"/>
<feature type="domain" description="Bacterial spore germination immunoglobulin-like" evidence="2">
    <location>
        <begin position="206"/>
        <end position="283"/>
    </location>
</feature>